<accession>A0A4Q5LU74</accession>
<evidence type="ECO:0000313" key="1">
    <source>
        <dbReference type="EMBL" id="RYU92983.1"/>
    </source>
</evidence>
<gene>
    <name evidence="1" type="ORF">EWM59_24405</name>
</gene>
<dbReference type="AlphaFoldDB" id="A0A4Q5LU74"/>
<dbReference type="EMBL" id="SEWF01000062">
    <property type="protein sequence ID" value="RYU92983.1"/>
    <property type="molecule type" value="Genomic_DNA"/>
</dbReference>
<proteinExistence type="predicted"/>
<comment type="caution">
    <text evidence="1">The sequence shown here is derived from an EMBL/GenBank/DDBJ whole genome shotgun (WGS) entry which is preliminary data.</text>
</comment>
<protein>
    <recommendedName>
        <fullName evidence="3">DNA-binding protein</fullName>
    </recommendedName>
</protein>
<dbReference type="OrthoDB" id="964185at2"/>
<reference evidence="1 2" key="1">
    <citation type="submission" date="2019-02" db="EMBL/GenBank/DDBJ databases">
        <title>Bacterial novel species Emticicia sp. 17J42-9 isolated from soil.</title>
        <authorList>
            <person name="Jung H.-Y."/>
        </authorList>
    </citation>
    <scope>NUCLEOTIDE SEQUENCE [LARGE SCALE GENOMIC DNA]</scope>
    <source>
        <strain evidence="1 2">17J42-9</strain>
    </source>
</reference>
<evidence type="ECO:0008006" key="3">
    <source>
        <dbReference type="Google" id="ProtNLM"/>
    </source>
</evidence>
<dbReference type="Proteomes" id="UP000293162">
    <property type="component" value="Unassembled WGS sequence"/>
</dbReference>
<evidence type="ECO:0000313" key="2">
    <source>
        <dbReference type="Proteomes" id="UP000293162"/>
    </source>
</evidence>
<organism evidence="1 2">
    <name type="scientific">Emticicia agri</name>
    <dbReference type="NCBI Taxonomy" id="2492393"/>
    <lineage>
        <taxon>Bacteria</taxon>
        <taxon>Pseudomonadati</taxon>
        <taxon>Bacteroidota</taxon>
        <taxon>Cytophagia</taxon>
        <taxon>Cytophagales</taxon>
        <taxon>Leadbetterellaceae</taxon>
        <taxon>Emticicia</taxon>
    </lineage>
</organism>
<keyword evidence="2" id="KW-1185">Reference proteome</keyword>
<sequence length="92" mass="10573">MIKERIATKENVADFLKKANAQLEQMQNALHINGEAIMLGEFVTIKRYCQLFNIEDTQVVSNWIKRGIIPAENIREIEELNGIKLIKAVAYK</sequence>
<dbReference type="RefSeq" id="WP_130023864.1">
    <property type="nucleotide sequence ID" value="NZ_SEWF01000062.1"/>
</dbReference>
<name>A0A4Q5LU74_9BACT</name>